<keyword evidence="4 6" id="KW-0472">Membrane</keyword>
<feature type="transmembrane region" description="Helical" evidence="6">
    <location>
        <begin position="174"/>
        <end position="195"/>
    </location>
</feature>
<feature type="transmembrane region" description="Helical" evidence="6">
    <location>
        <begin position="224"/>
        <end position="243"/>
    </location>
</feature>
<evidence type="ECO:0000256" key="2">
    <source>
        <dbReference type="ARBA" id="ARBA00022692"/>
    </source>
</evidence>
<dbReference type="InterPro" id="IPR011701">
    <property type="entry name" value="MFS"/>
</dbReference>
<evidence type="ECO:0000313" key="9">
    <source>
        <dbReference type="Proteomes" id="UP001206128"/>
    </source>
</evidence>
<feature type="transmembrane region" description="Helical" evidence="6">
    <location>
        <begin position="21"/>
        <end position="44"/>
    </location>
</feature>
<accession>A0AAE3GEE4</accession>
<feature type="transmembrane region" description="Helical" evidence="6">
    <location>
        <begin position="109"/>
        <end position="127"/>
    </location>
</feature>
<sequence>MSQSASLADYRAALTHPAARGPVVASLLARIPIAMIGLSLLLYVQRSTGSFASAGLVSAGALIGVATGSVVQGRLVDRLGPTRPLLVTVALFSLFVTAGIAAVELDAPIAVLAVLAFLIGISEPMVGSASRALWARLLPPGPRRLAGYSYEAISMEVFFILGPGIAGLLTSAPWGGTGVVVGAAAMVGGTLWFALTPTVRSWRPDGPAHQTNLLGPLAGAGMRTVALAALGFGVTIGFVEVAVPAAATKAGSPTLGGLLLSLFSISSVIFGVLYGMRPWPRPMHLRLPALLGGFSVLLVLPALPSTLLGLAGALLVVGTLITPQSTTHSAAIEQVAPQGTVAEAFGWVVTAVTLGIAAGQSISGQLVEHVGPSSAFLAAAAAGLVLAALVWLFRRSVRDARPDGDAPTPARDEVDLAAH</sequence>
<dbReference type="EMBL" id="JAMTCK010000003">
    <property type="protein sequence ID" value="MCP2164608.1"/>
    <property type="molecule type" value="Genomic_DNA"/>
</dbReference>
<feature type="transmembrane region" description="Helical" evidence="6">
    <location>
        <begin position="148"/>
        <end position="168"/>
    </location>
</feature>
<name>A0AAE3GEE4_9PSEU</name>
<dbReference type="InterPro" id="IPR036259">
    <property type="entry name" value="MFS_trans_sf"/>
</dbReference>
<dbReference type="Proteomes" id="UP001206128">
    <property type="component" value="Unassembled WGS sequence"/>
</dbReference>
<dbReference type="InterPro" id="IPR020846">
    <property type="entry name" value="MFS_dom"/>
</dbReference>
<feature type="transmembrane region" description="Helical" evidence="6">
    <location>
        <begin position="374"/>
        <end position="393"/>
    </location>
</feature>
<feature type="transmembrane region" description="Helical" evidence="6">
    <location>
        <begin position="344"/>
        <end position="362"/>
    </location>
</feature>
<comment type="subcellular location">
    <subcellularLocation>
        <location evidence="1">Cell membrane</location>
        <topology evidence="1">Multi-pass membrane protein</topology>
    </subcellularLocation>
</comment>
<dbReference type="PANTHER" id="PTHR23542:SF1">
    <property type="entry name" value="MAJOR FACILITATOR SUPERFAMILY (MFS) PROFILE DOMAIN-CONTAINING PROTEIN"/>
    <property type="match status" value="1"/>
</dbReference>
<dbReference type="GO" id="GO:0005886">
    <property type="term" value="C:plasma membrane"/>
    <property type="evidence" value="ECO:0007669"/>
    <property type="project" value="UniProtKB-SubCell"/>
</dbReference>
<organism evidence="8 9">
    <name type="scientific">Goodfellowiella coeruleoviolacea</name>
    <dbReference type="NCBI Taxonomy" id="334858"/>
    <lineage>
        <taxon>Bacteria</taxon>
        <taxon>Bacillati</taxon>
        <taxon>Actinomycetota</taxon>
        <taxon>Actinomycetes</taxon>
        <taxon>Pseudonocardiales</taxon>
        <taxon>Pseudonocardiaceae</taxon>
        <taxon>Goodfellowiella</taxon>
    </lineage>
</organism>
<feature type="transmembrane region" description="Helical" evidence="6">
    <location>
        <begin position="83"/>
        <end position="103"/>
    </location>
</feature>
<evidence type="ECO:0000256" key="6">
    <source>
        <dbReference type="SAM" id="Phobius"/>
    </source>
</evidence>
<feature type="region of interest" description="Disordered" evidence="5">
    <location>
        <begin position="400"/>
        <end position="419"/>
    </location>
</feature>
<feature type="transmembrane region" description="Helical" evidence="6">
    <location>
        <begin position="50"/>
        <end position="71"/>
    </location>
</feature>
<keyword evidence="2 6" id="KW-0812">Transmembrane</keyword>
<proteinExistence type="predicted"/>
<evidence type="ECO:0000256" key="4">
    <source>
        <dbReference type="ARBA" id="ARBA00023136"/>
    </source>
</evidence>
<dbReference type="PROSITE" id="PS50850">
    <property type="entry name" value="MFS"/>
    <property type="match status" value="1"/>
</dbReference>
<dbReference type="SUPFAM" id="SSF103473">
    <property type="entry name" value="MFS general substrate transporter"/>
    <property type="match status" value="1"/>
</dbReference>
<evidence type="ECO:0000256" key="3">
    <source>
        <dbReference type="ARBA" id="ARBA00022989"/>
    </source>
</evidence>
<evidence type="ECO:0000313" key="8">
    <source>
        <dbReference type="EMBL" id="MCP2164608.1"/>
    </source>
</evidence>
<gene>
    <name evidence="8" type="ORF">LX83_001448</name>
</gene>
<dbReference type="GO" id="GO:0022857">
    <property type="term" value="F:transmembrane transporter activity"/>
    <property type="evidence" value="ECO:0007669"/>
    <property type="project" value="InterPro"/>
</dbReference>
<protein>
    <submittedName>
        <fullName evidence="8">Arabinose efflux permease, MFS family</fullName>
    </submittedName>
</protein>
<dbReference type="PANTHER" id="PTHR23542">
    <property type="match status" value="1"/>
</dbReference>
<dbReference type="AlphaFoldDB" id="A0AAE3GEE4"/>
<evidence type="ECO:0000256" key="5">
    <source>
        <dbReference type="SAM" id="MobiDB-lite"/>
    </source>
</evidence>
<keyword evidence="3 6" id="KW-1133">Transmembrane helix</keyword>
<feature type="transmembrane region" description="Helical" evidence="6">
    <location>
        <begin position="306"/>
        <end position="323"/>
    </location>
</feature>
<keyword evidence="9" id="KW-1185">Reference proteome</keyword>
<reference evidence="8" key="1">
    <citation type="submission" date="2022-06" db="EMBL/GenBank/DDBJ databases">
        <title>Genomic Encyclopedia of Archaeal and Bacterial Type Strains, Phase II (KMG-II): from individual species to whole genera.</title>
        <authorList>
            <person name="Goeker M."/>
        </authorList>
    </citation>
    <scope>NUCLEOTIDE SEQUENCE</scope>
    <source>
        <strain evidence="8">DSM 43935</strain>
    </source>
</reference>
<evidence type="ECO:0000259" key="7">
    <source>
        <dbReference type="PROSITE" id="PS50850"/>
    </source>
</evidence>
<evidence type="ECO:0000256" key="1">
    <source>
        <dbReference type="ARBA" id="ARBA00004651"/>
    </source>
</evidence>
<dbReference type="Pfam" id="PF07690">
    <property type="entry name" value="MFS_1"/>
    <property type="match status" value="1"/>
</dbReference>
<feature type="domain" description="Major facilitator superfamily (MFS) profile" evidence="7">
    <location>
        <begin position="18"/>
        <end position="398"/>
    </location>
</feature>
<dbReference type="Gene3D" id="1.20.1250.20">
    <property type="entry name" value="MFS general substrate transporter like domains"/>
    <property type="match status" value="2"/>
</dbReference>
<comment type="caution">
    <text evidence="8">The sequence shown here is derived from an EMBL/GenBank/DDBJ whole genome shotgun (WGS) entry which is preliminary data.</text>
</comment>
<feature type="transmembrane region" description="Helical" evidence="6">
    <location>
        <begin position="255"/>
        <end position="276"/>
    </location>
</feature>
<dbReference type="RefSeq" id="WP_253768431.1">
    <property type="nucleotide sequence ID" value="NZ_JAMTCK010000003.1"/>
</dbReference>